<protein>
    <submittedName>
        <fullName evidence="1">Uncharacterized protein</fullName>
    </submittedName>
</protein>
<dbReference type="InParanoid" id="E3NSY2"/>
<reference evidence="1" key="1">
    <citation type="submission" date="2007-07" db="EMBL/GenBank/DDBJ databases">
        <title>PCAP assembly of the Caenorhabditis remanei genome.</title>
        <authorList>
            <consortium name="The Caenorhabditis remanei Sequencing Consortium"/>
            <person name="Wilson R.K."/>
        </authorList>
    </citation>
    <scope>NUCLEOTIDE SEQUENCE [LARGE SCALE GENOMIC DNA]</scope>
    <source>
        <strain evidence="1">PB4641</strain>
    </source>
</reference>
<gene>
    <name evidence="1" type="ORF">CRE_21684</name>
</gene>
<dbReference type="HOGENOM" id="CLU_3360216_0_0_1"/>
<organism evidence="2">
    <name type="scientific">Caenorhabditis remanei</name>
    <name type="common">Caenorhabditis vulgaris</name>
    <dbReference type="NCBI Taxonomy" id="31234"/>
    <lineage>
        <taxon>Eukaryota</taxon>
        <taxon>Metazoa</taxon>
        <taxon>Ecdysozoa</taxon>
        <taxon>Nematoda</taxon>
        <taxon>Chromadorea</taxon>
        <taxon>Rhabditida</taxon>
        <taxon>Rhabditina</taxon>
        <taxon>Rhabditomorpha</taxon>
        <taxon>Rhabditoidea</taxon>
        <taxon>Rhabditidae</taxon>
        <taxon>Peloderinae</taxon>
        <taxon>Caenorhabditis</taxon>
    </lineage>
</organism>
<dbReference type="STRING" id="31234.E3NSY2"/>
<evidence type="ECO:0000313" key="1">
    <source>
        <dbReference type="EMBL" id="EFO91077.1"/>
    </source>
</evidence>
<dbReference type="EMBL" id="DS270072">
    <property type="protein sequence ID" value="EFO91077.1"/>
    <property type="molecule type" value="Genomic_DNA"/>
</dbReference>
<dbReference type="Proteomes" id="UP000008281">
    <property type="component" value="Unassembled WGS sequence"/>
</dbReference>
<sequence length="36" mass="4144">MRFFNTISFGTCGIFLFALGFFDPEHHKYIVTVCAI</sequence>
<name>E3NSY2_CAERE</name>
<evidence type="ECO:0000313" key="2">
    <source>
        <dbReference type="Proteomes" id="UP000008281"/>
    </source>
</evidence>
<accession>E3NSY2</accession>
<dbReference type="AlphaFoldDB" id="E3NSY2"/>
<proteinExistence type="predicted"/>
<keyword evidence="2" id="KW-1185">Reference proteome</keyword>